<dbReference type="Proteomes" id="UP001597045">
    <property type="component" value="Unassembled WGS sequence"/>
</dbReference>
<protein>
    <recommendedName>
        <fullName evidence="4">Amino acid permease</fullName>
    </recommendedName>
</protein>
<gene>
    <name evidence="2" type="ORF">ACFQ1S_43980</name>
</gene>
<evidence type="ECO:0000313" key="3">
    <source>
        <dbReference type="Proteomes" id="UP001597045"/>
    </source>
</evidence>
<reference evidence="3" key="1">
    <citation type="journal article" date="2019" name="Int. J. Syst. Evol. Microbiol.">
        <title>The Global Catalogue of Microorganisms (GCM) 10K type strain sequencing project: providing services to taxonomists for standard genome sequencing and annotation.</title>
        <authorList>
            <consortium name="The Broad Institute Genomics Platform"/>
            <consortium name="The Broad Institute Genome Sequencing Center for Infectious Disease"/>
            <person name="Wu L."/>
            <person name="Ma J."/>
        </authorList>
    </citation>
    <scope>NUCLEOTIDE SEQUENCE [LARGE SCALE GENOMIC DNA]</scope>
    <source>
        <strain evidence="3">JCM 31486</strain>
    </source>
</reference>
<name>A0ABW3MMW2_9PSEU</name>
<keyword evidence="1" id="KW-0472">Membrane</keyword>
<accession>A0ABW3MMW2</accession>
<evidence type="ECO:0000313" key="2">
    <source>
        <dbReference type="EMBL" id="MFD1052043.1"/>
    </source>
</evidence>
<keyword evidence="1" id="KW-1133">Transmembrane helix</keyword>
<keyword evidence="3" id="KW-1185">Reference proteome</keyword>
<organism evidence="2 3">
    <name type="scientific">Kibdelosporangium lantanae</name>
    <dbReference type="NCBI Taxonomy" id="1497396"/>
    <lineage>
        <taxon>Bacteria</taxon>
        <taxon>Bacillati</taxon>
        <taxon>Actinomycetota</taxon>
        <taxon>Actinomycetes</taxon>
        <taxon>Pseudonocardiales</taxon>
        <taxon>Pseudonocardiaceae</taxon>
        <taxon>Kibdelosporangium</taxon>
    </lineage>
</organism>
<sequence length="61" mass="6570">MLLVVFAVVMVANGALVQAVSSIDLLMLPLGVVIAVAVVLGYRRLSKIAEQRPDERVAWHA</sequence>
<comment type="caution">
    <text evidence="2">The sequence shown here is derived from an EMBL/GenBank/DDBJ whole genome shotgun (WGS) entry which is preliminary data.</text>
</comment>
<feature type="transmembrane region" description="Helical" evidence="1">
    <location>
        <begin position="24"/>
        <end position="42"/>
    </location>
</feature>
<feature type="non-terminal residue" evidence="2">
    <location>
        <position position="61"/>
    </location>
</feature>
<dbReference type="EMBL" id="JBHTIS010004083">
    <property type="protein sequence ID" value="MFD1052043.1"/>
    <property type="molecule type" value="Genomic_DNA"/>
</dbReference>
<keyword evidence="1" id="KW-0812">Transmembrane</keyword>
<evidence type="ECO:0008006" key="4">
    <source>
        <dbReference type="Google" id="ProtNLM"/>
    </source>
</evidence>
<proteinExistence type="predicted"/>
<evidence type="ECO:0000256" key="1">
    <source>
        <dbReference type="SAM" id="Phobius"/>
    </source>
</evidence>